<protein>
    <submittedName>
        <fullName evidence="2">Uncharacterized protein</fullName>
    </submittedName>
</protein>
<name>A0A9N7VW09_PLEPL</name>
<proteinExistence type="predicted"/>
<dbReference type="AlphaFoldDB" id="A0A9N7VW09"/>
<evidence type="ECO:0000256" key="1">
    <source>
        <dbReference type="SAM" id="MobiDB-lite"/>
    </source>
</evidence>
<organism evidence="2 3">
    <name type="scientific">Pleuronectes platessa</name>
    <name type="common">European plaice</name>
    <dbReference type="NCBI Taxonomy" id="8262"/>
    <lineage>
        <taxon>Eukaryota</taxon>
        <taxon>Metazoa</taxon>
        <taxon>Chordata</taxon>
        <taxon>Craniata</taxon>
        <taxon>Vertebrata</taxon>
        <taxon>Euteleostomi</taxon>
        <taxon>Actinopterygii</taxon>
        <taxon>Neopterygii</taxon>
        <taxon>Teleostei</taxon>
        <taxon>Neoteleostei</taxon>
        <taxon>Acanthomorphata</taxon>
        <taxon>Carangaria</taxon>
        <taxon>Pleuronectiformes</taxon>
        <taxon>Pleuronectoidei</taxon>
        <taxon>Pleuronectidae</taxon>
        <taxon>Pleuronectes</taxon>
    </lineage>
</organism>
<sequence>MFSDVVNQRLSVVPDDEATHWEHAARPNTDAGWNAGVQMGGGTLRCSTFLRKLEPGGTLFQTRVVCGCHVRRGRGTNCRQAAASRHQRESGLRRKVTPRSSVAQSVTLSSPGPPRSQPLCRTSSQRTGARALTFPTSRITQTGSHGGTCWMSEGHTQPHCGV</sequence>
<evidence type="ECO:0000313" key="3">
    <source>
        <dbReference type="Proteomes" id="UP001153269"/>
    </source>
</evidence>
<gene>
    <name evidence="2" type="ORF">PLEPLA_LOCUS44598</name>
</gene>
<feature type="compositionally biased region" description="Polar residues" evidence="1">
    <location>
        <begin position="134"/>
        <end position="143"/>
    </location>
</feature>
<feature type="compositionally biased region" description="Polar residues" evidence="1">
    <location>
        <begin position="98"/>
        <end position="110"/>
    </location>
</feature>
<dbReference type="EMBL" id="CADEAL010004312">
    <property type="protein sequence ID" value="CAB1456804.1"/>
    <property type="molecule type" value="Genomic_DNA"/>
</dbReference>
<evidence type="ECO:0000313" key="2">
    <source>
        <dbReference type="EMBL" id="CAB1456804.1"/>
    </source>
</evidence>
<comment type="caution">
    <text evidence="2">The sequence shown here is derived from an EMBL/GenBank/DDBJ whole genome shotgun (WGS) entry which is preliminary data.</text>
</comment>
<keyword evidence="3" id="KW-1185">Reference proteome</keyword>
<dbReference type="Proteomes" id="UP001153269">
    <property type="component" value="Unassembled WGS sequence"/>
</dbReference>
<accession>A0A9N7VW09</accession>
<reference evidence="2" key="1">
    <citation type="submission" date="2020-03" db="EMBL/GenBank/DDBJ databases">
        <authorList>
            <person name="Weist P."/>
        </authorList>
    </citation>
    <scope>NUCLEOTIDE SEQUENCE</scope>
</reference>
<feature type="region of interest" description="Disordered" evidence="1">
    <location>
        <begin position="79"/>
        <end position="162"/>
    </location>
</feature>